<protein>
    <recommendedName>
        <fullName evidence="4">Carboxypeptidase-like regulatory domain-containing protein</fullName>
    </recommendedName>
</protein>
<reference evidence="2 3" key="1">
    <citation type="submission" date="2020-05" db="EMBL/GenBank/DDBJ databases">
        <title>Draft genome of Flavobacterium sp. IMCC34852.</title>
        <authorList>
            <person name="Song J."/>
            <person name="Cho J.-C."/>
        </authorList>
    </citation>
    <scope>NUCLEOTIDE SEQUENCE [LARGE SCALE GENOMIC DNA]</scope>
    <source>
        <strain evidence="2 3">IMCC34852</strain>
    </source>
</reference>
<proteinExistence type="predicted"/>
<accession>A0A7Y3R8L1</accession>
<organism evidence="2 3">
    <name type="scientific">Flavobacterium rivulicola</name>
    <dbReference type="NCBI Taxonomy" id="2732161"/>
    <lineage>
        <taxon>Bacteria</taxon>
        <taxon>Pseudomonadati</taxon>
        <taxon>Bacteroidota</taxon>
        <taxon>Flavobacteriia</taxon>
        <taxon>Flavobacteriales</taxon>
        <taxon>Flavobacteriaceae</taxon>
        <taxon>Flavobacterium</taxon>
    </lineage>
</organism>
<keyword evidence="3" id="KW-1185">Reference proteome</keyword>
<sequence>MNYFFKIIGLLLTVTVATAQNNIVKTSKGKVVSESVDLDGIYIINLKSNAATATEKEGYFTLKVSVGDTLMFSAIQIKSKKIVVSQEDFDKDLFLVKLEPMVNKLDELVIKQYKNINAVSLGIISQNTKHYTPAERKLRTASGDGISGNTNGSSGASAGLDPLFNWMSGRTAMLQKELEVERKETMLQKIENQFSMDYFVKKLKIPEEYVKGFWYYVVEDSGFVNAMNLKNKTMATFVLAELAIKYADLLKAEDK</sequence>
<comment type="caution">
    <text evidence="2">The sequence shown here is derived from an EMBL/GenBank/DDBJ whole genome shotgun (WGS) entry which is preliminary data.</text>
</comment>
<evidence type="ECO:0000313" key="3">
    <source>
        <dbReference type="Proteomes" id="UP000536509"/>
    </source>
</evidence>
<evidence type="ECO:0008006" key="4">
    <source>
        <dbReference type="Google" id="ProtNLM"/>
    </source>
</evidence>
<dbReference type="AlphaFoldDB" id="A0A7Y3R8L1"/>
<dbReference type="InterPro" id="IPR008969">
    <property type="entry name" value="CarboxyPept-like_regulatory"/>
</dbReference>
<feature type="signal peptide" evidence="1">
    <location>
        <begin position="1"/>
        <end position="19"/>
    </location>
</feature>
<dbReference type="Proteomes" id="UP000536509">
    <property type="component" value="Unassembled WGS sequence"/>
</dbReference>
<evidence type="ECO:0000256" key="1">
    <source>
        <dbReference type="SAM" id="SignalP"/>
    </source>
</evidence>
<keyword evidence="1" id="KW-0732">Signal</keyword>
<dbReference type="EMBL" id="JABEVX010000003">
    <property type="protein sequence ID" value="NNT71888.1"/>
    <property type="molecule type" value="Genomic_DNA"/>
</dbReference>
<evidence type="ECO:0000313" key="2">
    <source>
        <dbReference type="EMBL" id="NNT71888.1"/>
    </source>
</evidence>
<gene>
    <name evidence="2" type="ORF">HKT18_06640</name>
</gene>
<name>A0A7Y3R8L1_9FLAO</name>
<dbReference type="RefSeq" id="WP_171222078.1">
    <property type="nucleotide sequence ID" value="NZ_CP121446.1"/>
</dbReference>
<dbReference type="SUPFAM" id="SSF49464">
    <property type="entry name" value="Carboxypeptidase regulatory domain-like"/>
    <property type="match status" value="1"/>
</dbReference>
<feature type="chain" id="PRO_5030593546" description="Carboxypeptidase-like regulatory domain-containing protein" evidence="1">
    <location>
        <begin position="20"/>
        <end position="255"/>
    </location>
</feature>